<organism evidence="13 14">
    <name type="scientific">Acropora cervicornis</name>
    <name type="common">Staghorn coral</name>
    <dbReference type="NCBI Taxonomy" id="6130"/>
    <lineage>
        <taxon>Eukaryota</taxon>
        <taxon>Metazoa</taxon>
        <taxon>Cnidaria</taxon>
        <taxon>Anthozoa</taxon>
        <taxon>Hexacorallia</taxon>
        <taxon>Scleractinia</taxon>
        <taxon>Astrocoeniina</taxon>
        <taxon>Acroporidae</taxon>
        <taxon>Acropora</taxon>
    </lineage>
</organism>
<comment type="caution">
    <text evidence="13">The sequence shown here is derived from an EMBL/GenBank/DDBJ whole genome shotgun (WGS) entry which is preliminary data.</text>
</comment>
<evidence type="ECO:0000256" key="2">
    <source>
        <dbReference type="ARBA" id="ARBA00004406"/>
    </source>
</evidence>
<dbReference type="InterPro" id="IPR002401">
    <property type="entry name" value="Cyt_P450_E_grp-I"/>
</dbReference>
<dbReference type="PRINTS" id="PR00463">
    <property type="entry name" value="EP450I"/>
</dbReference>
<accession>A0AAD9PX01</accession>
<gene>
    <name evidence="13" type="ORF">P5673_028694</name>
</gene>
<dbReference type="SUPFAM" id="SSF48264">
    <property type="entry name" value="Cytochrome P450"/>
    <property type="match status" value="1"/>
</dbReference>
<dbReference type="InterPro" id="IPR036396">
    <property type="entry name" value="Cyt_P450_sf"/>
</dbReference>
<comment type="cofactor">
    <cofactor evidence="10">
        <name>heme</name>
        <dbReference type="ChEBI" id="CHEBI:30413"/>
    </cofactor>
</comment>
<dbReference type="PROSITE" id="PS00086">
    <property type="entry name" value="CYTOCHROME_P450"/>
    <property type="match status" value="1"/>
</dbReference>
<evidence type="ECO:0000256" key="8">
    <source>
        <dbReference type="ARBA" id="ARBA00023004"/>
    </source>
</evidence>
<reference evidence="13" key="1">
    <citation type="journal article" date="2023" name="G3 (Bethesda)">
        <title>Whole genome assembly and annotation of the endangered Caribbean coral Acropora cervicornis.</title>
        <authorList>
            <person name="Selwyn J.D."/>
            <person name="Vollmer S.V."/>
        </authorList>
    </citation>
    <scope>NUCLEOTIDE SEQUENCE</scope>
    <source>
        <strain evidence="13">K2</strain>
    </source>
</reference>
<keyword evidence="6" id="KW-0492">Microsome</keyword>
<evidence type="ECO:0000313" key="14">
    <source>
        <dbReference type="Proteomes" id="UP001249851"/>
    </source>
</evidence>
<dbReference type="Pfam" id="PF00067">
    <property type="entry name" value="p450"/>
    <property type="match status" value="1"/>
</dbReference>
<dbReference type="InterPro" id="IPR050705">
    <property type="entry name" value="Cytochrome_P450_3A"/>
</dbReference>
<dbReference type="PANTHER" id="PTHR24302:SF15">
    <property type="entry name" value="FATTY-ACID PEROXYGENASE"/>
    <property type="match status" value="1"/>
</dbReference>
<dbReference type="EMBL" id="JARQWQ010000108">
    <property type="protein sequence ID" value="KAK2550634.1"/>
    <property type="molecule type" value="Genomic_DNA"/>
</dbReference>
<feature type="binding site" description="axial binding residue" evidence="10">
    <location>
        <position position="457"/>
    </location>
    <ligand>
        <name>heme</name>
        <dbReference type="ChEBI" id="CHEBI:30413"/>
    </ligand>
    <ligandPart>
        <name>Fe</name>
        <dbReference type="ChEBI" id="CHEBI:18248"/>
    </ligandPart>
</feature>
<keyword evidence="8 10" id="KW-0408">Iron</keyword>
<name>A0AAD9PX01_ACRCE</name>
<protein>
    <submittedName>
        <fullName evidence="13">Cytochrome P450 3A41</fullName>
    </submittedName>
</protein>
<comment type="function">
    <text evidence="9">Cytochromes P450 are a group of heme-thiolate monooxygenases. They oxidize a variety of structurally unrelated compounds, including steroids, fatty acids, and xenobiotics.</text>
</comment>
<dbReference type="InterPro" id="IPR017972">
    <property type="entry name" value="Cyt_P450_CS"/>
</dbReference>
<dbReference type="AlphaFoldDB" id="A0AAD9PX01"/>
<keyword evidence="11" id="KW-0503">Monooxygenase</keyword>
<dbReference type="GO" id="GO:0008395">
    <property type="term" value="F:steroid hydroxylase activity"/>
    <property type="evidence" value="ECO:0007669"/>
    <property type="project" value="TreeGrafter"/>
</dbReference>
<keyword evidence="12" id="KW-0472">Membrane</keyword>
<dbReference type="CDD" id="cd11055">
    <property type="entry name" value="CYP3A-like"/>
    <property type="match status" value="1"/>
</dbReference>
<evidence type="ECO:0000256" key="5">
    <source>
        <dbReference type="ARBA" id="ARBA00022723"/>
    </source>
</evidence>
<evidence type="ECO:0000256" key="7">
    <source>
        <dbReference type="ARBA" id="ARBA00023002"/>
    </source>
</evidence>
<evidence type="ECO:0000256" key="9">
    <source>
        <dbReference type="ARBA" id="ARBA00043906"/>
    </source>
</evidence>
<dbReference type="GO" id="GO:0016705">
    <property type="term" value="F:oxidoreductase activity, acting on paired donors, with incorporation or reduction of molecular oxygen"/>
    <property type="evidence" value="ECO:0007669"/>
    <property type="project" value="InterPro"/>
</dbReference>
<evidence type="ECO:0000313" key="13">
    <source>
        <dbReference type="EMBL" id="KAK2550634.1"/>
    </source>
</evidence>
<keyword evidence="12" id="KW-0812">Transmembrane</keyword>
<reference evidence="13" key="2">
    <citation type="journal article" date="2023" name="Science">
        <title>Genomic signatures of disease resistance in endangered staghorn corals.</title>
        <authorList>
            <person name="Vollmer S.V."/>
            <person name="Selwyn J.D."/>
            <person name="Despard B.A."/>
            <person name="Roesel C.L."/>
        </authorList>
    </citation>
    <scope>NUCLEOTIDE SEQUENCE</scope>
    <source>
        <strain evidence="13">K2</strain>
    </source>
</reference>
<dbReference type="Proteomes" id="UP001249851">
    <property type="component" value="Unassembled WGS sequence"/>
</dbReference>
<evidence type="ECO:0000256" key="1">
    <source>
        <dbReference type="ARBA" id="ARBA00004174"/>
    </source>
</evidence>
<evidence type="ECO:0000256" key="4">
    <source>
        <dbReference type="ARBA" id="ARBA00022617"/>
    </source>
</evidence>
<proteinExistence type="inferred from homology"/>
<evidence type="ECO:0000256" key="10">
    <source>
        <dbReference type="PIRSR" id="PIRSR602401-1"/>
    </source>
</evidence>
<dbReference type="PANTHER" id="PTHR24302">
    <property type="entry name" value="CYTOCHROME P450 FAMILY 3"/>
    <property type="match status" value="1"/>
</dbReference>
<dbReference type="GO" id="GO:0005506">
    <property type="term" value="F:iron ion binding"/>
    <property type="evidence" value="ECO:0007669"/>
    <property type="project" value="InterPro"/>
</dbReference>
<sequence length="511" mass="58815">MADPVQLSFDTSWSTWLAVIVSLLAYLYWKGLQRYNSLLGNSPLRGPRPLPWVGNLLDVFKYGGIHKMMLNYFYKYGRVYKMCIGRSPVIVVSDPEILKQILVKEFWKFPNRPPFAKPNPPMDAGLFVVRDEKWKRIRKTLTPTFTATKLKQIVPIIESSSEKLTSKLQKFAETGQCYATLPLADHNGGESVDVVNEFSLFALDIIMRAAFGLEADIQMNPDPVFVEKAKGVFKTPLWVRFFSMFPFWDYLSRYVSVLQNMDYFVMVAKDLLNQRKEHGFKGSKDLLQLMLKAHEEHTDGVSKLSDSEITAQSVTFLVAGFETTGSTLTSTAYFLATHPEVQDRLTREIDELIETSRDEPLYEMVQKAVYMDQVFSEVLRICSPGYTLFRECAEDTIYKGIRFPKGCDVNIPIYALHREPELWRNPWEFNPDNFSLEAKEGRDQFAFLPFGVGPRQCIGIRLAMLEIKIGLLKILQRFKFEQAPETVKKLEHRAVLLMAPKETIFVKIKTR</sequence>
<keyword evidence="4 10" id="KW-0349">Heme</keyword>
<feature type="transmembrane region" description="Helical" evidence="12">
    <location>
        <begin position="12"/>
        <end position="29"/>
    </location>
</feature>
<keyword evidence="7 11" id="KW-0560">Oxidoreductase</keyword>
<evidence type="ECO:0000256" key="3">
    <source>
        <dbReference type="ARBA" id="ARBA00010617"/>
    </source>
</evidence>
<evidence type="ECO:0000256" key="12">
    <source>
        <dbReference type="SAM" id="Phobius"/>
    </source>
</evidence>
<keyword evidence="14" id="KW-1185">Reference proteome</keyword>
<dbReference type="InterPro" id="IPR001128">
    <property type="entry name" value="Cyt_P450"/>
</dbReference>
<comment type="similarity">
    <text evidence="3 11">Belongs to the cytochrome P450 family.</text>
</comment>
<keyword evidence="6" id="KW-0256">Endoplasmic reticulum</keyword>
<keyword evidence="12" id="KW-1133">Transmembrane helix</keyword>
<dbReference type="GO" id="GO:0005789">
    <property type="term" value="C:endoplasmic reticulum membrane"/>
    <property type="evidence" value="ECO:0007669"/>
    <property type="project" value="UniProtKB-SubCell"/>
</dbReference>
<keyword evidence="5 10" id="KW-0479">Metal-binding</keyword>
<dbReference type="PRINTS" id="PR00385">
    <property type="entry name" value="P450"/>
</dbReference>
<dbReference type="GO" id="GO:0020037">
    <property type="term" value="F:heme binding"/>
    <property type="evidence" value="ECO:0007669"/>
    <property type="project" value="InterPro"/>
</dbReference>
<dbReference type="FunFam" id="1.10.630.10:FF:000042">
    <property type="entry name" value="Cytochrome P450"/>
    <property type="match status" value="1"/>
</dbReference>
<evidence type="ECO:0000256" key="6">
    <source>
        <dbReference type="ARBA" id="ARBA00022848"/>
    </source>
</evidence>
<dbReference type="Gene3D" id="1.10.630.10">
    <property type="entry name" value="Cytochrome P450"/>
    <property type="match status" value="1"/>
</dbReference>
<comment type="subcellular location">
    <subcellularLocation>
        <location evidence="2">Endoplasmic reticulum membrane</location>
        <topology evidence="2">Peripheral membrane protein</topology>
    </subcellularLocation>
    <subcellularLocation>
        <location evidence="1">Microsome membrane</location>
        <topology evidence="1">Peripheral membrane protein</topology>
    </subcellularLocation>
</comment>
<evidence type="ECO:0000256" key="11">
    <source>
        <dbReference type="RuleBase" id="RU000461"/>
    </source>
</evidence>